<dbReference type="Pfam" id="PF03734">
    <property type="entry name" value="YkuD"/>
    <property type="match status" value="1"/>
</dbReference>
<dbReference type="PANTHER" id="PTHR30582">
    <property type="entry name" value="L,D-TRANSPEPTIDASE"/>
    <property type="match status" value="1"/>
</dbReference>
<evidence type="ECO:0000256" key="9">
    <source>
        <dbReference type="PROSITE-ProRule" id="PRU01373"/>
    </source>
</evidence>
<dbReference type="PANTHER" id="PTHR30582:SF24">
    <property type="entry name" value="L,D-TRANSPEPTIDASE ERFK_SRFK-RELATED"/>
    <property type="match status" value="1"/>
</dbReference>
<evidence type="ECO:0000256" key="7">
    <source>
        <dbReference type="ARBA" id="ARBA00022984"/>
    </source>
</evidence>
<name>A0ABS2BNU1_9NEIS</name>
<comment type="pathway">
    <text evidence="1 9">Cell wall biogenesis; peptidoglycan biosynthesis.</text>
</comment>
<evidence type="ECO:0000256" key="1">
    <source>
        <dbReference type="ARBA" id="ARBA00004752"/>
    </source>
</evidence>
<keyword evidence="5" id="KW-0378">Hydrolase</keyword>
<dbReference type="CDD" id="cd16913">
    <property type="entry name" value="YkuD_like"/>
    <property type="match status" value="1"/>
</dbReference>
<evidence type="ECO:0000256" key="4">
    <source>
        <dbReference type="ARBA" id="ARBA00022679"/>
    </source>
</evidence>
<organism evidence="11 12">
    <name type="scientific">Jeongeupia naejangsanensis</name>
    <dbReference type="NCBI Taxonomy" id="613195"/>
    <lineage>
        <taxon>Bacteria</taxon>
        <taxon>Pseudomonadati</taxon>
        <taxon>Pseudomonadota</taxon>
        <taxon>Betaproteobacteria</taxon>
        <taxon>Neisseriales</taxon>
        <taxon>Chitinibacteraceae</taxon>
        <taxon>Jeongeupia</taxon>
    </lineage>
</organism>
<feature type="active site" description="Proton donor/acceptor" evidence="9">
    <location>
        <position position="182"/>
    </location>
</feature>
<proteinExistence type="inferred from homology"/>
<feature type="domain" description="L,D-TPase catalytic" evidence="10">
    <location>
        <begin position="82"/>
        <end position="222"/>
    </location>
</feature>
<keyword evidence="12" id="KW-1185">Reference proteome</keyword>
<keyword evidence="3" id="KW-0328">Glycosyltransferase</keyword>
<evidence type="ECO:0000259" key="10">
    <source>
        <dbReference type="PROSITE" id="PS52029"/>
    </source>
</evidence>
<protein>
    <submittedName>
        <fullName evidence="11">L,D-transpeptidase family protein</fullName>
    </submittedName>
</protein>
<dbReference type="SUPFAM" id="SSF141523">
    <property type="entry name" value="L,D-transpeptidase catalytic domain-like"/>
    <property type="match status" value="1"/>
</dbReference>
<keyword evidence="8 9" id="KW-0961">Cell wall biogenesis/degradation</keyword>
<dbReference type="PROSITE" id="PS52029">
    <property type="entry name" value="LD_TPASE"/>
    <property type="match status" value="1"/>
</dbReference>
<sequence length="341" mass="37181">MLVSTIAGAATFALPKDGSTVVGEVKVVVPTPDNTLLDLMRHFDLGYDEITSANPRVSVWTPKANTRVVIPTRFILPPKPWEGIVVNIPQRRMYYFPVPKKGQPAQVITYPISIAREGWSTPLGTSKVTAKYRDPGWFVPKSIRDEHREEEGVELPEYFPPGPDNPMGMLAMRTGWPGIYLHATNRPWGIGMRTSHGCMHLYPEDAAELFPQLKVGTPFRVINQPVLVGDAGGQVWMASYDGVAEYPDQPAPATLAASLLDQRIMEAVLAGQPLDQDRVRKLLADPSAIPQSLNADSPALSTALAALPAESYAFAPYGIDANDASLPEPRQHRDDAASVAP</sequence>
<accession>A0ABS2BNU1</accession>
<comment type="caution">
    <text evidence="11">The sequence shown here is derived from an EMBL/GenBank/DDBJ whole genome shotgun (WGS) entry which is preliminary data.</text>
</comment>
<keyword evidence="7 9" id="KW-0573">Peptidoglycan synthesis</keyword>
<dbReference type="Proteomes" id="UP000809431">
    <property type="component" value="Unassembled WGS sequence"/>
</dbReference>
<gene>
    <name evidence="11" type="ORF">JMJ54_15765</name>
</gene>
<dbReference type="InterPro" id="IPR050979">
    <property type="entry name" value="LD-transpeptidase"/>
</dbReference>
<evidence type="ECO:0000313" key="11">
    <source>
        <dbReference type="EMBL" id="MBM3117292.1"/>
    </source>
</evidence>
<dbReference type="InterPro" id="IPR005490">
    <property type="entry name" value="LD_TPept_cat_dom"/>
</dbReference>
<keyword evidence="4" id="KW-0808">Transferase</keyword>
<evidence type="ECO:0000256" key="3">
    <source>
        <dbReference type="ARBA" id="ARBA00022676"/>
    </source>
</evidence>
<evidence type="ECO:0000313" key="12">
    <source>
        <dbReference type="Proteomes" id="UP000809431"/>
    </source>
</evidence>
<dbReference type="Gene3D" id="2.40.440.10">
    <property type="entry name" value="L,D-transpeptidase catalytic domain-like"/>
    <property type="match status" value="1"/>
</dbReference>
<dbReference type="InterPro" id="IPR038063">
    <property type="entry name" value="Transpep_catalytic_dom"/>
</dbReference>
<comment type="similarity">
    <text evidence="2">Belongs to the YkuD family.</text>
</comment>
<feature type="active site" description="Nucleophile" evidence="9">
    <location>
        <position position="198"/>
    </location>
</feature>
<evidence type="ECO:0000256" key="8">
    <source>
        <dbReference type="ARBA" id="ARBA00023316"/>
    </source>
</evidence>
<reference evidence="11 12" key="1">
    <citation type="submission" date="2021-01" db="EMBL/GenBank/DDBJ databases">
        <title>Draft Genome Sequence and Polyhydroxyalkanoate Biosynthetic Potential of Jeongeupia naejangsanensis Type Strain DSM 24253.</title>
        <authorList>
            <person name="Turrini P."/>
            <person name="Artuso I."/>
            <person name="Lugli G.A."/>
            <person name="Frangipani E."/>
            <person name="Ventura M."/>
            <person name="Visca P."/>
        </authorList>
    </citation>
    <scope>NUCLEOTIDE SEQUENCE [LARGE SCALE GENOMIC DNA]</scope>
    <source>
        <strain evidence="11 12">DSM 24253</strain>
    </source>
</reference>
<evidence type="ECO:0000256" key="2">
    <source>
        <dbReference type="ARBA" id="ARBA00005992"/>
    </source>
</evidence>
<dbReference type="EMBL" id="JAESND010000009">
    <property type="protein sequence ID" value="MBM3117292.1"/>
    <property type="molecule type" value="Genomic_DNA"/>
</dbReference>
<keyword evidence="6 9" id="KW-0133">Cell shape</keyword>
<evidence type="ECO:0000256" key="5">
    <source>
        <dbReference type="ARBA" id="ARBA00022801"/>
    </source>
</evidence>
<evidence type="ECO:0000256" key="6">
    <source>
        <dbReference type="ARBA" id="ARBA00022960"/>
    </source>
</evidence>